<evidence type="ECO:0000313" key="1">
    <source>
        <dbReference type="EMBL" id="EAW31038.1"/>
    </source>
</evidence>
<dbReference type="Proteomes" id="UP000004931">
    <property type="component" value="Unassembled WGS sequence"/>
</dbReference>
<dbReference type="EMBL" id="AAVT01000005">
    <property type="protein sequence ID" value="EAW31038.1"/>
    <property type="molecule type" value="Genomic_DNA"/>
</dbReference>
<dbReference type="AlphaFoldDB" id="A0YE04"/>
<dbReference type="eggNOG" id="ENOG50330MS">
    <property type="taxonomic scope" value="Bacteria"/>
</dbReference>
<reference evidence="1 2" key="1">
    <citation type="journal article" date="2010" name="J. Bacteriol.">
        <title>Genome sequence of the oligotrophic marine Gammaproteobacterium HTCC2143, isolated from the Oregon Coast.</title>
        <authorList>
            <person name="Oh H.M."/>
            <person name="Kang I."/>
            <person name="Ferriera S."/>
            <person name="Giovannoni S.J."/>
            <person name="Cho J.C."/>
        </authorList>
    </citation>
    <scope>NUCLEOTIDE SEQUENCE [LARGE SCALE GENOMIC DNA]</scope>
    <source>
        <strain evidence="1 2">HTCC2143</strain>
    </source>
</reference>
<protein>
    <submittedName>
        <fullName evidence="1">Uncharacterized protein</fullName>
    </submittedName>
</protein>
<dbReference type="OrthoDB" id="5735008at2"/>
<sequence>MAIGSWDPNAKQTEQLFDIERANLDAYIELSRTKRLNELPTLLSSNQQQNQAACMRLSKDQWFSTAESLSDDEIEHLMRFFTIAEQLPGWDAGAHSPVIWLGKVLKQRGTGVNRELVVWIKSNSKNQFLPHGAL</sequence>
<accession>A0YE04</accession>
<keyword evidence="2" id="KW-1185">Reference proteome</keyword>
<gene>
    <name evidence="1" type="ORF">GP2143_10587</name>
</gene>
<proteinExistence type="predicted"/>
<name>A0YE04_9GAMM</name>
<evidence type="ECO:0000313" key="2">
    <source>
        <dbReference type="Proteomes" id="UP000004931"/>
    </source>
</evidence>
<comment type="caution">
    <text evidence="1">The sequence shown here is derived from an EMBL/GenBank/DDBJ whole genome shotgun (WGS) entry which is preliminary data.</text>
</comment>
<organism evidence="1 2">
    <name type="scientific">marine gamma proteobacterium HTCC2143</name>
    <dbReference type="NCBI Taxonomy" id="247633"/>
    <lineage>
        <taxon>Bacteria</taxon>
        <taxon>Pseudomonadati</taxon>
        <taxon>Pseudomonadota</taxon>
        <taxon>Gammaproteobacteria</taxon>
        <taxon>Cellvibrionales</taxon>
        <taxon>Spongiibacteraceae</taxon>
        <taxon>BD1-7 clade</taxon>
    </lineage>
</organism>